<organism evidence="1 2">
    <name type="scientific">Paractinoplanes deccanensis</name>
    <dbReference type="NCBI Taxonomy" id="113561"/>
    <lineage>
        <taxon>Bacteria</taxon>
        <taxon>Bacillati</taxon>
        <taxon>Actinomycetota</taxon>
        <taxon>Actinomycetes</taxon>
        <taxon>Micromonosporales</taxon>
        <taxon>Micromonosporaceae</taxon>
        <taxon>Paractinoplanes</taxon>
    </lineage>
</organism>
<keyword evidence="2" id="KW-1185">Reference proteome</keyword>
<gene>
    <name evidence="1" type="ORF">Ade02nite_73930</name>
</gene>
<sequence>MASSGVSAADRLRRAAESRKLVRIKRSPRNADRVNGFVVAVGSKWALIADTGDGGFFEGLVAIRVKDVVKVKNDSSFEERFARTRPEWPPTAPADLDLDTTAGLLRGMSAISPLLAIEQERRFHSRMTWIGVLYEVTRRWLWLREVRPDATWRKRPLGYKLRRITKVSVSDRYLTALAAIAGTAPTH</sequence>
<name>A0ABQ3YFJ0_9ACTN</name>
<evidence type="ECO:0000313" key="1">
    <source>
        <dbReference type="EMBL" id="GID78752.1"/>
    </source>
</evidence>
<reference evidence="1 2" key="1">
    <citation type="submission" date="2021-01" db="EMBL/GenBank/DDBJ databases">
        <title>Whole genome shotgun sequence of Actinoplanes deccanensis NBRC 13994.</title>
        <authorList>
            <person name="Komaki H."/>
            <person name="Tamura T."/>
        </authorList>
    </citation>
    <scope>NUCLEOTIDE SEQUENCE [LARGE SCALE GENOMIC DNA]</scope>
    <source>
        <strain evidence="1 2">NBRC 13994</strain>
    </source>
</reference>
<protein>
    <submittedName>
        <fullName evidence="1">Uncharacterized protein</fullName>
    </submittedName>
</protein>
<dbReference type="Proteomes" id="UP000609879">
    <property type="component" value="Unassembled WGS sequence"/>
</dbReference>
<evidence type="ECO:0000313" key="2">
    <source>
        <dbReference type="Proteomes" id="UP000609879"/>
    </source>
</evidence>
<dbReference type="EMBL" id="BOMI01000149">
    <property type="protein sequence ID" value="GID78752.1"/>
    <property type="molecule type" value="Genomic_DNA"/>
</dbReference>
<accession>A0ABQ3YFJ0</accession>
<proteinExistence type="predicted"/>
<comment type="caution">
    <text evidence="1">The sequence shown here is derived from an EMBL/GenBank/DDBJ whole genome shotgun (WGS) entry which is preliminary data.</text>
</comment>